<reference evidence="3" key="1">
    <citation type="journal article" date="2014" name="Int. J. Syst. Evol. Microbiol.">
        <title>Complete genome sequence of Corynebacterium casei LMG S-19264T (=DSM 44701T), isolated from a smear-ripened cheese.</title>
        <authorList>
            <consortium name="US DOE Joint Genome Institute (JGI-PGF)"/>
            <person name="Walter F."/>
            <person name="Albersmeier A."/>
            <person name="Kalinowski J."/>
            <person name="Ruckert C."/>
        </authorList>
    </citation>
    <scope>NUCLEOTIDE SEQUENCE</scope>
    <source>
        <strain evidence="3">CGMCC 1.14988</strain>
    </source>
</reference>
<dbReference type="EMBL" id="BMHA01000001">
    <property type="protein sequence ID" value="GGI02784.1"/>
    <property type="molecule type" value="Genomic_DNA"/>
</dbReference>
<evidence type="ECO:0000259" key="2">
    <source>
        <dbReference type="Pfam" id="PF12697"/>
    </source>
</evidence>
<organism evidence="3 4">
    <name type="scientific">Egicoccus halophilus</name>
    <dbReference type="NCBI Taxonomy" id="1670830"/>
    <lineage>
        <taxon>Bacteria</taxon>
        <taxon>Bacillati</taxon>
        <taxon>Actinomycetota</taxon>
        <taxon>Nitriliruptoria</taxon>
        <taxon>Egicoccales</taxon>
        <taxon>Egicoccaceae</taxon>
        <taxon>Egicoccus</taxon>
    </lineage>
</organism>
<dbReference type="Pfam" id="PF12697">
    <property type="entry name" value="Abhydrolase_6"/>
    <property type="match status" value="1"/>
</dbReference>
<comment type="caution">
    <text evidence="3">The sequence shown here is derived from an EMBL/GenBank/DDBJ whole genome shotgun (WGS) entry which is preliminary data.</text>
</comment>
<protein>
    <submittedName>
        <fullName evidence="3">Hydrolase</fullName>
    </submittedName>
</protein>
<evidence type="ECO:0000313" key="4">
    <source>
        <dbReference type="Proteomes" id="UP000650511"/>
    </source>
</evidence>
<evidence type="ECO:0000313" key="3">
    <source>
        <dbReference type="EMBL" id="GGI02784.1"/>
    </source>
</evidence>
<dbReference type="PRINTS" id="PR00111">
    <property type="entry name" value="ABHYDROLASE"/>
</dbReference>
<dbReference type="InterPro" id="IPR029058">
    <property type="entry name" value="AB_hydrolase_fold"/>
</dbReference>
<comment type="similarity">
    <text evidence="1">Belongs to the AB hydrolase superfamily.</text>
</comment>
<dbReference type="RefSeq" id="WP_205745378.1">
    <property type="nucleotide sequence ID" value="NZ_BMHA01000001.1"/>
</dbReference>
<reference evidence="3" key="2">
    <citation type="submission" date="2020-09" db="EMBL/GenBank/DDBJ databases">
        <authorList>
            <person name="Sun Q."/>
            <person name="Zhou Y."/>
        </authorList>
    </citation>
    <scope>NUCLEOTIDE SEQUENCE</scope>
    <source>
        <strain evidence="3">CGMCC 1.14988</strain>
    </source>
</reference>
<name>A0A8J3ESC8_9ACTN</name>
<feature type="domain" description="AB hydrolase-1" evidence="2">
    <location>
        <begin position="20"/>
        <end position="260"/>
    </location>
</feature>
<dbReference type="Proteomes" id="UP000650511">
    <property type="component" value="Unassembled WGS sequence"/>
</dbReference>
<keyword evidence="4" id="KW-1185">Reference proteome</keyword>
<dbReference type="Gene3D" id="3.40.50.1820">
    <property type="entry name" value="alpha/beta hydrolase"/>
    <property type="match status" value="1"/>
</dbReference>
<dbReference type="PANTHER" id="PTHR43039">
    <property type="entry name" value="ESTERASE-RELATED"/>
    <property type="match status" value="1"/>
</dbReference>
<dbReference type="SUPFAM" id="SSF53474">
    <property type="entry name" value="alpha/beta-Hydrolases"/>
    <property type="match status" value="1"/>
</dbReference>
<keyword evidence="3" id="KW-0378">Hydrolase</keyword>
<dbReference type="InterPro" id="IPR000073">
    <property type="entry name" value="AB_hydrolase_1"/>
</dbReference>
<dbReference type="GO" id="GO:0016787">
    <property type="term" value="F:hydrolase activity"/>
    <property type="evidence" value="ECO:0007669"/>
    <property type="project" value="UniProtKB-KW"/>
</dbReference>
<evidence type="ECO:0000256" key="1">
    <source>
        <dbReference type="ARBA" id="ARBA00008645"/>
    </source>
</evidence>
<sequence length="269" mass="28518">MSAVVRNNVQVVGPVTGPTLVLAHGFGCSQGMWRHVTADLARDHRVVLFDHVGAGDSDPRAYDPTRHATLAGYAEDVVAILRELGVGGVTYVGHSVGAMIGVLASRLAPEWITDLVLVGPSPRYLDDPATGYVGGFDEADMTELLGLLDRNHAGWASAMAPTIMGNADRPELAEEWSDSVCRTDPVLARRFARATFLGDNRADLPQVTARTLVLQSARDAIAPPVVGRYVADAIPGAVLRELDVSGHCPNLSAPQVTAQAIRDFAALPV</sequence>
<proteinExistence type="inferred from homology"/>
<dbReference type="AlphaFoldDB" id="A0A8J3ESC8"/>
<gene>
    <name evidence="3" type="ORF">GCM10011354_01530</name>
</gene>
<accession>A0A8J3ESC8</accession>